<comment type="similarity">
    <text evidence="2 7">Belongs to the SprT family.</text>
</comment>
<dbReference type="HAMAP" id="MF_00746">
    <property type="entry name" value="SprT"/>
    <property type="match status" value="1"/>
</dbReference>
<dbReference type="GO" id="GO:0005737">
    <property type="term" value="C:cytoplasm"/>
    <property type="evidence" value="ECO:0007669"/>
    <property type="project" value="UniProtKB-SubCell"/>
</dbReference>
<dbReference type="EMBL" id="JWYV01000007">
    <property type="protein sequence ID" value="KKC99854.1"/>
    <property type="molecule type" value="Genomic_DNA"/>
</dbReference>
<feature type="active site" evidence="7">
    <location>
        <position position="73"/>
    </location>
</feature>
<evidence type="ECO:0000256" key="4">
    <source>
        <dbReference type="ARBA" id="ARBA00022490"/>
    </source>
</evidence>
<feature type="domain" description="SprT-like" evidence="8">
    <location>
        <begin position="10"/>
        <end position="159"/>
    </location>
</feature>
<comment type="caution">
    <text evidence="9">The sequence shown here is derived from an EMBL/GenBank/DDBJ whole genome shotgun (WGS) entry which is preliminary data.</text>
</comment>
<keyword evidence="6 7" id="KW-0862">Zinc</keyword>
<evidence type="ECO:0000256" key="2">
    <source>
        <dbReference type="ARBA" id="ARBA00006591"/>
    </source>
</evidence>
<dbReference type="OrthoDB" id="267364at2"/>
<dbReference type="GO" id="GO:0006950">
    <property type="term" value="P:response to stress"/>
    <property type="evidence" value="ECO:0007669"/>
    <property type="project" value="UniProtKB-ARBA"/>
</dbReference>
<dbReference type="PATRIC" id="fig|265726.11.peg.4143"/>
<evidence type="ECO:0000259" key="8">
    <source>
        <dbReference type="SMART" id="SM00731"/>
    </source>
</evidence>
<evidence type="ECO:0000313" key="10">
    <source>
        <dbReference type="Proteomes" id="UP000033633"/>
    </source>
</evidence>
<keyword evidence="4 7" id="KW-0963">Cytoplasm</keyword>
<organism evidence="9 10">
    <name type="scientific">Photobacterium halotolerans</name>
    <dbReference type="NCBI Taxonomy" id="265726"/>
    <lineage>
        <taxon>Bacteria</taxon>
        <taxon>Pseudomonadati</taxon>
        <taxon>Pseudomonadota</taxon>
        <taxon>Gammaproteobacteria</taxon>
        <taxon>Vibrionales</taxon>
        <taxon>Vibrionaceae</taxon>
        <taxon>Photobacterium</taxon>
    </lineage>
</organism>
<dbReference type="AlphaFoldDB" id="A0A0F5VED7"/>
<name>A0A0F5VED7_9GAMM</name>
<dbReference type="Pfam" id="PF10263">
    <property type="entry name" value="SprT-like"/>
    <property type="match status" value="1"/>
</dbReference>
<reference evidence="9 10" key="1">
    <citation type="submission" date="2014-12" db="EMBL/GenBank/DDBJ databases">
        <title>Mercury Reductase activity and rhizosphere competence traits in the genome of root associated Photobacterium halotolerans MELD1.</title>
        <authorList>
            <person name="Mathew D.C."/>
            <person name="Huang C.-C."/>
        </authorList>
    </citation>
    <scope>NUCLEOTIDE SEQUENCE [LARGE SCALE GENOMIC DNA]</scope>
    <source>
        <strain evidence="9 10">MELD1</strain>
    </source>
</reference>
<dbReference type="PANTHER" id="PTHR38773">
    <property type="entry name" value="PROTEIN SPRT"/>
    <property type="match status" value="1"/>
</dbReference>
<evidence type="ECO:0000256" key="1">
    <source>
        <dbReference type="ARBA" id="ARBA00004496"/>
    </source>
</evidence>
<dbReference type="SMART" id="SM00731">
    <property type="entry name" value="SprT"/>
    <property type="match status" value="1"/>
</dbReference>
<comment type="subcellular location">
    <subcellularLocation>
        <location evidence="1 7">Cytoplasm</location>
    </subcellularLocation>
</comment>
<evidence type="ECO:0000313" key="9">
    <source>
        <dbReference type="EMBL" id="KKC99854.1"/>
    </source>
</evidence>
<feature type="binding site" evidence="7">
    <location>
        <position position="72"/>
    </location>
    <ligand>
        <name>Zn(2+)</name>
        <dbReference type="ChEBI" id="CHEBI:29105"/>
    </ligand>
</feature>
<gene>
    <name evidence="7" type="primary">sprT</name>
    <name evidence="9" type="ORF">KY46_09925</name>
</gene>
<dbReference type="NCBIfam" id="NF003421">
    <property type="entry name" value="PRK04860.1"/>
    <property type="match status" value="1"/>
</dbReference>
<protein>
    <recommendedName>
        <fullName evidence="3 7">Protein SprT</fullName>
    </recommendedName>
</protein>
<dbReference type="InterPro" id="IPR023483">
    <property type="entry name" value="Uncharacterised_SprT"/>
</dbReference>
<proteinExistence type="inferred from homology"/>
<accession>A0A0F5VED7</accession>
<keyword evidence="5 7" id="KW-0479">Metal-binding</keyword>
<feature type="binding site" evidence="7">
    <location>
        <position position="76"/>
    </location>
    <ligand>
        <name>Zn(2+)</name>
        <dbReference type="ChEBI" id="CHEBI:29105"/>
    </ligand>
</feature>
<dbReference type="Proteomes" id="UP000033633">
    <property type="component" value="Unassembled WGS sequence"/>
</dbReference>
<dbReference type="PANTHER" id="PTHR38773:SF1">
    <property type="entry name" value="PROTEIN SPRT"/>
    <property type="match status" value="1"/>
</dbReference>
<keyword evidence="10" id="KW-1185">Reference proteome</keyword>
<dbReference type="RefSeq" id="WP_046220501.1">
    <property type="nucleotide sequence ID" value="NZ_JWYV01000007.1"/>
</dbReference>
<evidence type="ECO:0000256" key="6">
    <source>
        <dbReference type="ARBA" id="ARBA00022833"/>
    </source>
</evidence>
<dbReference type="STRING" id="265726.KY46_09925"/>
<comment type="cofactor">
    <cofactor evidence="7">
        <name>Zn(2+)</name>
        <dbReference type="ChEBI" id="CHEBI:29105"/>
    </cofactor>
    <text evidence="7">Binds 1 zinc ion.</text>
</comment>
<sequence>MDSLQQAIIERTLSCLRLAEKKLGKQFPQPAIRFTQRGKIAGSARMQGWEIRYNPILLAENPQAFLNEVVPHELAHLLTYACYGKVRPHGPEWQKMMTEVFHVPARTTHSFDVSSVSGRTFRYRCQCREHQLTVRRHHKILRQQAIYHCMQCHQPLTLVAGSAPQ</sequence>
<dbReference type="GO" id="GO:0008270">
    <property type="term" value="F:zinc ion binding"/>
    <property type="evidence" value="ECO:0007669"/>
    <property type="project" value="UniProtKB-UniRule"/>
</dbReference>
<evidence type="ECO:0000256" key="5">
    <source>
        <dbReference type="ARBA" id="ARBA00022723"/>
    </source>
</evidence>
<evidence type="ECO:0000256" key="3">
    <source>
        <dbReference type="ARBA" id="ARBA00020082"/>
    </source>
</evidence>
<evidence type="ECO:0000256" key="7">
    <source>
        <dbReference type="HAMAP-Rule" id="MF_00746"/>
    </source>
</evidence>
<dbReference type="InterPro" id="IPR006640">
    <property type="entry name" value="SprT-like_domain"/>
</dbReference>